<dbReference type="AlphaFoldDB" id="A0A5P8WGF3"/>
<keyword evidence="3" id="KW-1185">Reference proteome</keyword>
<dbReference type="CDD" id="cd00093">
    <property type="entry name" value="HTH_XRE"/>
    <property type="match status" value="1"/>
</dbReference>
<dbReference type="PROSITE" id="PS50943">
    <property type="entry name" value="HTH_CROC1"/>
    <property type="match status" value="1"/>
</dbReference>
<accession>A0A5P8WGF3</accession>
<organism evidence="2 3">
    <name type="scientific">Nostoc sphaeroides CCNUC1</name>
    <dbReference type="NCBI Taxonomy" id="2653204"/>
    <lineage>
        <taxon>Bacteria</taxon>
        <taxon>Bacillati</taxon>
        <taxon>Cyanobacteriota</taxon>
        <taxon>Cyanophyceae</taxon>
        <taxon>Nostocales</taxon>
        <taxon>Nostocaceae</taxon>
        <taxon>Nostoc</taxon>
    </lineage>
</organism>
<evidence type="ECO:0000259" key="1">
    <source>
        <dbReference type="PROSITE" id="PS50943"/>
    </source>
</evidence>
<dbReference type="Pfam" id="PF01381">
    <property type="entry name" value="HTH_3"/>
    <property type="match status" value="1"/>
</dbReference>
<dbReference type="KEGG" id="nsh:GXM_09155"/>
<dbReference type="EMBL" id="CP045227">
    <property type="protein sequence ID" value="QFS51661.1"/>
    <property type="molecule type" value="Genomic_DNA"/>
</dbReference>
<proteinExistence type="predicted"/>
<dbReference type="Proteomes" id="UP000326678">
    <property type="component" value="Chromosome Gxm2"/>
</dbReference>
<name>A0A5P8WGF3_9NOSO</name>
<protein>
    <submittedName>
        <fullName evidence="2">XRE family transcriptional regulator</fullName>
    </submittedName>
</protein>
<dbReference type="InterPro" id="IPR010982">
    <property type="entry name" value="Lambda_DNA-bd_dom_sf"/>
</dbReference>
<evidence type="ECO:0000313" key="2">
    <source>
        <dbReference type="EMBL" id="QFS51661.1"/>
    </source>
</evidence>
<dbReference type="SMART" id="SM00530">
    <property type="entry name" value="HTH_XRE"/>
    <property type="match status" value="1"/>
</dbReference>
<sequence>MSTGERSENKIKVKMNITVDVTPIAAFRWNEENAQKLRELREKAGYSRQKLSDAVGVSVAYIQQLETPHVFINKPKKPTQMTVSTEILEKLCAALNGDITSLIWNIDYNG</sequence>
<reference evidence="2 3" key="1">
    <citation type="submission" date="2019-10" db="EMBL/GenBank/DDBJ databases">
        <title>Genomic and transcriptomic insights into the perfect genentic adaptation of a filamentous nitrogen-fixing cyanobacterium to rice fields.</title>
        <authorList>
            <person name="Chen Z."/>
        </authorList>
    </citation>
    <scope>NUCLEOTIDE SEQUENCE [LARGE SCALE GENOMIC DNA]</scope>
    <source>
        <strain evidence="2">CCNUC1</strain>
    </source>
</reference>
<dbReference type="InterPro" id="IPR001387">
    <property type="entry name" value="Cro/C1-type_HTH"/>
</dbReference>
<evidence type="ECO:0000313" key="3">
    <source>
        <dbReference type="Proteomes" id="UP000326678"/>
    </source>
</evidence>
<gene>
    <name evidence="2" type="ORF">GXM_09155</name>
</gene>
<feature type="domain" description="HTH cro/C1-type" evidence="1">
    <location>
        <begin position="37"/>
        <end position="102"/>
    </location>
</feature>
<dbReference type="Gene3D" id="1.10.260.40">
    <property type="entry name" value="lambda repressor-like DNA-binding domains"/>
    <property type="match status" value="1"/>
</dbReference>
<dbReference type="GO" id="GO:0003677">
    <property type="term" value="F:DNA binding"/>
    <property type="evidence" value="ECO:0007669"/>
    <property type="project" value="InterPro"/>
</dbReference>
<dbReference type="SUPFAM" id="SSF47413">
    <property type="entry name" value="lambda repressor-like DNA-binding domains"/>
    <property type="match status" value="1"/>
</dbReference>